<feature type="compositionally biased region" description="Basic residues" evidence="12">
    <location>
        <begin position="45"/>
        <end position="54"/>
    </location>
</feature>
<dbReference type="InterPro" id="IPR051138">
    <property type="entry name" value="PIM_Ser/Thr_kinase"/>
</dbReference>
<dbReference type="Pfam" id="PF00069">
    <property type="entry name" value="Pkinase"/>
    <property type="match status" value="1"/>
</dbReference>
<feature type="region of interest" description="Disordered" evidence="12">
    <location>
        <begin position="605"/>
        <end position="630"/>
    </location>
</feature>
<evidence type="ECO:0000313" key="14">
    <source>
        <dbReference type="Ensembl" id="ENSPANP00000061078.1"/>
    </source>
</evidence>
<dbReference type="GO" id="GO:0043066">
    <property type="term" value="P:negative regulation of apoptotic process"/>
    <property type="evidence" value="ECO:0007669"/>
    <property type="project" value="TreeGrafter"/>
</dbReference>
<evidence type="ECO:0000256" key="12">
    <source>
        <dbReference type="SAM" id="MobiDB-lite"/>
    </source>
</evidence>
<dbReference type="PROSITE" id="PS50011">
    <property type="entry name" value="PROTEIN_KINASE_DOM"/>
    <property type="match status" value="1"/>
</dbReference>
<dbReference type="GO" id="GO:0005737">
    <property type="term" value="C:cytoplasm"/>
    <property type="evidence" value="ECO:0007669"/>
    <property type="project" value="TreeGrafter"/>
</dbReference>
<feature type="compositionally biased region" description="Low complexity" evidence="12">
    <location>
        <begin position="14"/>
        <end position="37"/>
    </location>
</feature>
<organism evidence="14 15">
    <name type="scientific">Papio anubis</name>
    <name type="common">Olive baboon</name>
    <dbReference type="NCBI Taxonomy" id="9555"/>
    <lineage>
        <taxon>Eukaryota</taxon>
        <taxon>Metazoa</taxon>
        <taxon>Chordata</taxon>
        <taxon>Craniata</taxon>
        <taxon>Vertebrata</taxon>
        <taxon>Euteleostomi</taxon>
        <taxon>Mammalia</taxon>
        <taxon>Eutheria</taxon>
        <taxon>Euarchontoglires</taxon>
        <taxon>Primates</taxon>
        <taxon>Haplorrhini</taxon>
        <taxon>Catarrhini</taxon>
        <taxon>Cercopithecidae</taxon>
        <taxon>Cercopithecinae</taxon>
        <taxon>Papio</taxon>
    </lineage>
</organism>
<evidence type="ECO:0000256" key="5">
    <source>
        <dbReference type="ARBA" id="ARBA00022741"/>
    </source>
</evidence>
<comment type="catalytic activity">
    <reaction evidence="10">
        <text>L-seryl-[protein] + ATP = O-phospho-L-seryl-[protein] + ADP + H(+)</text>
        <dbReference type="Rhea" id="RHEA:17989"/>
        <dbReference type="Rhea" id="RHEA-COMP:9863"/>
        <dbReference type="Rhea" id="RHEA-COMP:11604"/>
        <dbReference type="ChEBI" id="CHEBI:15378"/>
        <dbReference type="ChEBI" id="CHEBI:29999"/>
        <dbReference type="ChEBI" id="CHEBI:30616"/>
        <dbReference type="ChEBI" id="CHEBI:83421"/>
        <dbReference type="ChEBI" id="CHEBI:456216"/>
        <dbReference type="EC" id="2.7.11.1"/>
    </reaction>
</comment>
<dbReference type="Ensembl" id="ENSPANT00000062446.1">
    <property type="protein sequence ID" value="ENSPANP00000061078.1"/>
    <property type="gene ID" value="ENSPANG00000047092.1"/>
</dbReference>
<feature type="domain" description="Protein kinase" evidence="13">
    <location>
        <begin position="382"/>
        <end position="659"/>
    </location>
</feature>
<sequence length="659" mass="69221">GHEVRVQGEEETSPARCALGPRRAARLGALPLGGVPEEPAPPPRGRPRARRGARTARDPDSQRVSPRGLGRIWSRLPDSHAPENPARGQRVTFLGAVEGGARERLTPPSPRPLPALSPPSPRHWLGRRISFKTPASIGSCGPSSRCPRRHGRHPRGSCACAECLGERGEWTDAVRRAPPRLRYDNESRSGPTPAAPGPRPPGDRRPAAPPSPPRAPGRHRREGPGRKGAGSLLAPPPRRDTRRRGPKPPGEAAGAGEALCLLRVYAVPAGLPGPLRRADRLGLGRPVFPARRPPGSAAASAPGARGSGEAAARDAALQVRLPGAPLRARRRGPPPSEDPAARVRAGGQRGQGQEQGPGAPQAPAHPRLPAAKADKESFEKAYQVGAVLGSGGFGTVYAGSRIVDGLPVAVKHVVKERVTEWGSLVSWGAGGGGGVGRGAFADRRVPQGGATVPLEVVLLRKVGAAGGARGVIRLLDWFERPDGFLLVLERPEPAQDLFDFITERGALDEPLARRFFAQVLAAVRHCHSCGVVHRDIKDENLLVDLRSGELKLIDFGSGALLKDTVYTDFDGTRVYSPPEWIRCHAAGAPGTCDPGRAALRHGVRGHPLRAGRGDPPRPPALPEEGLPRVPAADPVVPVSAALRAAVAGPDCGPSLDVGG</sequence>
<dbReference type="PANTHER" id="PTHR22984">
    <property type="entry name" value="SERINE/THREONINE-PROTEIN KINASE PIM"/>
    <property type="match status" value="1"/>
</dbReference>
<evidence type="ECO:0000256" key="1">
    <source>
        <dbReference type="ARBA" id="ARBA00005505"/>
    </source>
</evidence>
<feature type="region of interest" description="Disordered" evidence="12">
    <location>
        <begin position="1"/>
        <end position="256"/>
    </location>
</feature>
<feature type="region of interest" description="Disordered" evidence="12">
    <location>
        <begin position="284"/>
        <end position="375"/>
    </location>
</feature>
<dbReference type="PROSITE" id="PS00107">
    <property type="entry name" value="PROTEIN_KINASE_ATP"/>
    <property type="match status" value="1"/>
</dbReference>
<evidence type="ECO:0000256" key="6">
    <source>
        <dbReference type="ARBA" id="ARBA00022777"/>
    </source>
</evidence>
<dbReference type="InterPro" id="IPR017441">
    <property type="entry name" value="Protein_kinase_ATP_BS"/>
</dbReference>
<evidence type="ECO:0000313" key="15">
    <source>
        <dbReference type="Proteomes" id="UP000028761"/>
    </source>
</evidence>
<dbReference type="SUPFAM" id="SSF56112">
    <property type="entry name" value="Protein kinase-like (PK-like)"/>
    <property type="match status" value="1"/>
</dbReference>
<dbReference type="SMART" id="SM00220">
    <property type="entry name" value="S_TKc"/>
    <property type="match status" value="1"/>
</dbReference>
<dbReference type="Gene3D" id="1.10.510.10">
    <property type="entry name" value="Transferase(Phosphotransferase) domain 1"/>
    <property type="match status" value="1"/>
</dbReference>
<evidence type="ECO:0000259" key="13">
    <source>
        <dbReference type="PROSITE" id="PS50011"/>
    </source>
</evidence>
<dbReference type="InterPro" id="IPR008271">
    <property type="entry name" value="Ser/Thr_kinase_AS"/>
</dbReference>
<dbReference type="GO" id="GO:0007346">
    <property type="term" value="P:regulation of mitotic cell cycle"/>
    <property type="evidence" value="ECO:0007669"/>
    <property type="project" value="TreeGrafter"/>
</dbReference>
<dbReference type="AlphaFoldDB" id="A0A8I5NIF0"/>
<dbReference type="PROSITE" id="PS00108">
    <property type="entry name" value="PROTEIN_KINASE_ST"/>
    <property type="match status" value="1"/>
</dbReference>
<feature type="compositionally biased region" description="Pro residues" evidence="12">
    <location>
        <begin position="107"/>
        <end position="121"/>
    </location>
</feature>
<reference evidence="14 15" key="1">
    <citation type="submission" date="2012-03" db="EMBL/GenBank/DDBJ databases">
        <title>Whole Genome Assembly of Papio anubis.</title>
        <authorList>
            <person name="Liu Y.L."/>
            <person name="Abraham K.A."/>
            <person name="Akbar H.A."/>
            <person name="Ali S.A."/>
            <person name="Anosike U.A."/>
            <person name="Aqrawi P.A."/>
            <person name="Arias F.A."/>
            <person name="Attaway T.A."/>
            <person name="Awwad R.A."/>
            <person name="Babu C.B."/>
            <person name="Bandaranaike D.B."/>
            <person name="Battles P.B."/>
            <person name="Bell A.B."/>
            <person name="Beltran B.B."/>
            <person name="Berhane-Mersha D.B."/>
            <person name="Bess C.B."/>
            <person name="Bickham C.B."/>
            <person name="Bolden T.B."/>
            <person name="Carter K.C."/>
            <person name="Chau D.C."/>
            <person name="Chavez A.C."/>
            <person name="Clerc-Blankenburg K.C."/>
            <person name="Coyle M.C."/>
            <person name="Dao M.D."/>
            <person name="Davila M.L.D."/>
            <person name="Davy-Carroll L.D."/>
            <person name="Denson S.D."/>
            <person name="Dinh H.D."/>
            <person name="Fernandez S.F."/>
            <person name="Fernando P.F."/>
            <person name="Forbes L.F."/>
            <person name="Francis C.F."/>
            <person name="Francisco L.F."/>
            <person name="Fu Q.F."/>
            <person name="Garcia-Iii R.G."/>
            <person name="Garrett T.G."/>
            <person name="Gross S.G."/>
            <person name="Gubbala S.G."/>
            <person name="Hirani K.H."/>
            <person name="Hogues M.H."/>
            <person name="Hollins B.H."/>
            <person name="Jackson L.J."/>
            <person name="Javaid M.J."/>
            <person name="Jhangiani S.J."/>
            <person name="Johnson A.J."/>
            <person name="Johnson B.J."/>
            <person name="Jones J.J."/>
            <person name="Joshi V.J."/>
            <person name="Kalu J.K."/>
            <person name="Khan N.K."/>
            <person name="Korchina V.K."/>
            <person name="Kovar C.K."/>
            <person name="Lago L.L."/>
            <person name="Lara F.L."/>
            <person name="Le T.-K.L."/>
            <person name="Lee S.L."/>
            <person name="Legall-Iii F.L."/>
            <person name="Lemon S.L."/>
            <person name="Liu J.L."/>
            <person name="Liu Y.-S.L."/>
            <person name="Liyanage D.L."/>
            <person name="Lopez J.L."/>
            <person name="Lorensuhewa L.L."/>
            <person name="Mata R.M."/>
            <person name="Mathew T.M."/>
            <person name="Mercado C.M."/>
            <person name="Mercado I.M."/>
            <person name="Morales K.M."/>
            <person name="Morgan M.M."/>
            <person name="Munidasa M.M."/>
            <person name="Ngo D.N."/>
            <person name="Nguyen L.N."/>
            <person name="Nguyen T.N."/>
            <person name="Nguyen N.N."/>
            <person name="Obregon M.O."/>
            <person name="Okwuonu G.O."/>
            <person name="Ongeri F.O."/>
            <person name="Onwere C.O."/>
            <person name="Osifeso I.O."/>
            <person name="Parra A.P."/>
            <person name="Patil S.P."/>
            <person name="Perez A.P."/>
            <person name="Perez Y.P."/>
            <person name="Pham C.P."/>
            <person name="Pu L.-L.P."/>
            <person name="Puazo M.P."/>
            <person name="Quiroz J.Q."/>
            <person name="Rouhana J.R."/>
            <person name="Ruiz M.R."/>
            <person name="Ruiz S.-J.R."/>
            <person name="Saada N.S."/>
            <person name="Santibanez J.S."/>
            <person name="Scheel M.S."/>
            <person name="Schneider B.S."/>
            <person name="Simmons D.S."/>
            <person name="Sisson I.S."/>
            <person name="Tang L.-Y.T."/>
            <person name="Thornton R.T."/>
            <person name="Tisius J.T."/>
            <person name="Toledanes G.T."/>
            <person name="Trejos Z.T."/>
            <person name="Usmani K.U."/>
            <person name="Varghese R.V."/>
            <person name="Vattathil S.V."/>
            <person name="Vee V.V."/>
            <person name="Walker D.W."/>
            <person name="Weissenberger G.W."/>
            <person name="White C.W."/>
            <person name="Williams A.W."/>
            <person name="Woodworth J.W."/>
            <person name="Wright R.W."/>
            <person name="Zhu Y.Z."/>
            <person name="Han Y.H."/>
            <person name="Newsham I.N."/>
            <person name="Nazareth L.N."/>
            <person name="Worley K.W."/>
            <person name="Muzny D.M."/>
            <person name="Rogers J.R."/>
            <person name="Gibbs R.G."/>
        </authorList>
    </citation>
    <scope>NUCLEOTIDE SEQUENCE [LARGE SCALE GENOMIC DNA]</scope>
</reference>
<feature type="compositionally biased region" description="Basic residues" evidence="12">
    <location>
        <begin position="146"/>
        <end position="155"/>
    </location>
</feature>
<reference evidence="14" key="2">
    <citation type="submission" date="2025-08" db="UniProtKB">
        <authorList>
            <consortium name="Ensembl"/>
        </authorList>
    </citation>
    <scope>IDENTIFICATION</scope>
</reference>
<comment type="catalytic activity">
    <reaction evidence="9">
        <text>L-threonyl-[protein] + ATP = O-phospho-L-threonyl-[protein] + ADP + H(+)</text>
        <dbReference type="Rhea" id="RHEA:46608"/>
        <dbReference type="Rhea" id="RHEA-COMP:11060"/>
        <dbReference type="Rhea" id="RHEA-COMP:11605"/>
        <dbReference type="ChEBI" id="CHEBI:15378"/>
        <dbReference type="ChEBI" id="CHEBI:30013"/>
        <dbReference type="ChEBI" id="CHEBI:30616"/>
        <dbReference type="ChEBI" id="CHEBI:61977"/>
        <dbReference type="ChEBI" id="CHEBI:456216"/>
        <dbReference type="EC" id="2.7.11.1"/>
    </reaction>
</comment>
<proteinExistence type="inferred from homology"/>
<dbReference type="GO" id="GO:0005524">
    <property type="term" value="F:ATP binding"/>
    <property type="evidence" value="ECO:0007669"/>
    <property type="project" value="UniProtKB-UniRule"/>
</dbReference>
<feature type="compositionally biased region" description="Basic and acidic residues" evidence="12">
    <location>
        <begin position="164"/>
        <end position="187"/>
    </location>
</feature>
<keyword evidence="5 11" id="KW-0547">Nucleotide-binding</keyword>
<dbReference type="OMA" id="ADCEHER"/>
<evidence type="ECO:0000256" key="8">
    <source>
        <dbReference type="ARBA" id="ARBA00040651"/>
    </source>
</evidence>
<evidence type="ECO:0000256" key="10">
    <source>
        <dbReference type="ARBA" id="ARBA00048679"/>
    </source>
</evidence>
<feature type="compositionally biased region" description="Low complexity" evidence="12">
    <location>
        <begin position="289"/>
        <end position="326"/>
    </location>
</feature>
<dbReference type="GeneTree" id="ENSGT00940000153394"/>
<dbReference type="Gene3D" id="3.30.200.20">
    <property type="entry name" value="Phosphorylase Kinase, domain 1"/>
    <property type="match status" value="1"/>
</dbReference>
<dbReference type="InterPro" id="IPR011009">
    <property type="entry name" value="Kinase-like_dom_sf"/>
</dbReference>
<reference evidence="14" key="3">
    <citation type="submission" date="2025-09" db="UniProtKB">
        <authorList>
            <consortium name="Ensembl"/>
        </authorList>
    </citation>
    <scope>IDENTIFICATION</scope>
</reference>
<evidence type="ECO:0000256" key="7">
    <source>
        <dbReference type="ARBA" id="ARBA00022840"/>
    </source>
</evidence>
<feature type="binding site" evidence="11">
    <location>
        <position position="411"/>
    </location>
    <ligand>
        <name>ATP</name>
        <dbReference type="ChEBI" id="CHEBI:30616"/>
    </ligand>
</feature>
<keyword evidence="6" id="KW-0418">Kinase</keyword>
<dbReference type="InterPro" id="IPR000719">
    <property type="entry name" value="Prot_kinase_dom"/>
</dbReference>
<keyword evidence="4" id="KW-0808">Transferase</keyword>
<accession>A0A8I5NIF0</accession>
<evidence type="ECO:0000256" key="11">
    <source>
        <dbReference type="PROSITE-ProRule" id="PRU10141"/>
    </source>
</evidence>
<feature type="compositionally biased region" description="Low complexity" evidence="12">
    <location>
        <begin position="356"/>
        <end position="367"/>
    </location>
</feature>
<dbReference type="GO" id="GO:0004674">
    <property type="term" value="F:protein serine/threonine kinase activity"/>
    <property type="evidence" value="ECO:0007669"/>
    <property type="project" value="UniProtKB-KW"/>
</dbReference>
<dbReference type="Proteomes" id="UP000028761">
    <property type="component" value="Chromosome 16"/>
</dbReference>
<dbReference type="EC" id="2.7.11.1" evidence="2"/>
<evidence type="ECO:0000256" key="2">
    <source>
        <dbReference type="ARBA" id="ARBA00012513"/>
    </source>
</evidence>
<evidence type="ECO:0000256" key="3">
    <source>
        <dbReference type="ARBA" id="ARBA00022527"/>
    </source>
</evidence>
<name>A0A8I5NIF0_PAPAN</name>
<comment type="similarity">
    <text evidence="1">Belongs to the protein kinase superfamily. CAMK Ser/Thr protein kinase family. PIM subfamily.</text>
</comment>
<keyword evidence="15" id="KW-1185">Reference proteome</keyword>
<keyword evidence="7 11" id="KW-0067">ATP-binding</keyword>
<keyword evidence="3" id="KW-0723">Serine/threonine-protein kinase</keyword>
<dbReference type="PANTHER" id="PTHR22984:SF26">
    <property type="entry name" value="SERINE_THREONINE-PROTEIN KINASE PIM-3"/>
    <property type="match status" value="1"/>
</dbReference>
<protein>
    <recommendedName>
        <fullName evidence="8">Serine/threonine-protein kinase pim-3</fullName>
        <ecNumber evidence="2">2.7.11.1</ecNumber>
    </recommendedName>
</protein>
<evidence type="ECO:0000256" key="9">
    <source>
        <dbReference type="ARBA" id="ARBA00047899"/>
    </source>
</evidence>
<evidence type="ECO:0000256" key="4">
    <source>
        <dbReference type="ARBA" id="ARBA00022679"/>
    </source>
</evidence>